<proteinExistence type="predicted"/>
<gene>
    <name evidence="2" type="ORF">GLOINDRAFT_165615</name>
</gene>
<feature type="compositionally biased region" description="Polar residues" evidence="1">
    <location>
        <begin position="67"/>
        <end position="101"/>
    </location>
</feature>
<name>U9U4K5_RHIID</name>
<protein>
    <submittedName>
        <fullName evidence="2">Uncharacterized protein</fullName>
    </submittedName>
</protein>
<dbReference type="VEuPathDB" id="FungiDB:RhiirFUN_010483"/>
<evidence type="ECO:0000313" key="2">
    <source>
        <dbReference type="EMBL" id="ESA15310.1"/>
    </source>
</evidence>
<feature type="compositionally biased region" description="Low complexity" evidence="1">
    <location>
        <begin position="1"/>
        <end position="19"/>
    </location>
</feature>
<feature type="region of interest" description="Disordered" evidence="1">
    <location>
        <begin position="57"/>
        <end position="101"/>
    </location>
</feature>
<dbReference type="EMBL" id="KI282102">
    <property type="protein sequence ID" value="ESA15310.1"/>
    <property type="molecule type" value="Genomic_DNA"/>
</dbReference>
<dbReference type="HOGENOM" id="CLU_2074363_0_0_1"/>
<evidence type="ECO:0000256" key="1">
    <source>
        <dbReference type="SAM" id="MobiDB-lite"/>
    </source>
</evidence>
<reference evidence="2" key="1">
    <citation type="submission" date="2013-07" db="EMBL/GenBank/DDBJ databases">
        <title>The genome of an arbuscular mycorrhizal fungus provides insights into the evolution of the oldest plant symbiosis.</title>
        <authorList>
            <consortium name="DOE Joint Genome Institute"/>
            <person name="Tisserant E."/>
            <person name="Malbreil M."/>
            <person name="Kuo A."/>
            <person name="Kohler A."/>
            <person name="Symeonidi A."/>
            <person name="Balestrini R."/>
            <person name="Charron P."/>
            <person name="Duensing N."/>
            <person name="Frei-dit-Frey N."/>
            <person name="Gianinazzi-Pearson V."/>
            <person name="Gilbert B."/>
            <person name="Handa Y."/>
            <person name="Hijri M."/>
            <person name="Kaul R."/>
            <person name="Kawaguchi M."/>
            <person name="Krajinski F."/>
            <person name="Lammers P."/>
            <person name="Lapierre D."/>
            <person name="Masclaux F.G."/>
            <person name="Murat C."/>
            <person name="Morin E."/>
            <person name="Ndikumana S."/>
            <person name="Pagni M."/>
            <person name="Petitpierre D."/>
            <person name="Requena N."/>
            <person name="Rosikiewicz P."/>
            <person name="Riley R."/>
            <person name="Saito K."/>
            <person name="San Clemente H."/>
            <person name="Shapiro H."/>
            <person name="van Tuinen D."/>
            <person name="Becard G."/>
            <person name="Bonfante P."/>
            <person name="Paszkowski U."/>
            <person name="Shachar-Hill Y."/>
            <person name="Young J.P."/>
            <person name="Sanders I.R."/>
            <person name="Henrissat B."/>
            <person name="Rensing S.A."/>
            <person name="Grigoriev I.V."/>
            <person name="Corradi N."/>
            <person name="Roux C."/>
            <person name="Martin F."/>
        </authorList>
    </citation>
    <scope>NUCLEOTIDE SEQUENCE</scope>
    <source>
        <strain evidence="2">DAOM 197198</strain>
    </source>
</reference>
<feature type="region of interest" description="Disordered" evidence="1">
    <location>
        <begin position="1"/>
        <end position="26"/>
    </location>
</feature>
<organism evidence="2">
    <name type="scientific">Rhizophagus irregularis (strain DAOM 181602 / DAOM 197198 / MUCL 43194)</name>
    <name type="common">Arbuscular mycorrhizal fungus</name>
    <name type="synonym">Glomus intraradices</name>
    <dbReference type="NCBI Taxonomy" id="747089"/>
    <lineage>
        <taxon>Eukaryota</taxon>
        <taxon>Fungi</taxon>
        <taxon>Fungi incertae sedis</taxon>
        <taxon>Mucoromycota</taxon>
        <taxon>Glomeromycotina</taxon>
        <taxon>Glomeromycetes</taxon>
        <taxon>Glomerales</taxon>
        <taxon>Glomeraceae</taxon>
        <taxon>Rhizophagus</taxon>
    </lineage>
</organism>
<dbReference type="AlphaFoldDB" id="U9U4K5"/>
<sequence length="118" mass="12537">MPSSQRSSISQSSGLQNNSVPSIQPITNLKSVQPISNVQSPTQPNVNVSSGINNNLLDDFLGPVSAPPSTNLPINTQKASSTSLNTSQPINAFNTTKPISPTTPKQVSNLDVLKYLFF</sequence>
<accession>U9U4K5</accession>